<sequence>MTVYFAFIPSRRLDTADDIPLEFAPNQAVPEWALKQRARHQTGPTFYDGVTAAPVVMPTADFPGADLSARLLVWKRSPTQAVPQRHETPDEVWTLTPRGRVVKSAWTAADSATPSHPRHKETRP</sequence>
<organism evidence="1 2">
    <name type="scientific">Streptomyces alboflavus</name>
    <dbReference type="NCBI Taxonomy" id="67267"/>
    <lineage>
        <taxon>Bacteria</taxon>
        <taxon>Bacillati</taxon>
        <taxon>Actinomycetota</taxon>
        <taxon>Actinomycetes</taxon>
        <taxon>Kitasatosporales</taxon>
        <taxon>Streptomycetaceae</taxon>
        <taxon>Streptomyces</taxon>
    </lineage>
</organism>
<reference evidence="1 2" key="1">
    <citation type="submission" date="2017-10" db="EMBL/GenBank/DDBJ databases">
        <title>Streptomyces alboflavus Genome sequencing and assembly.</title>
        <authorList>
            <person name="Wang Y."/>
            <person name="Du B."/>
            <person name="Ding Y."/>
            <person name="Liu H."/>
            <person name="Hou Q."/>
            <person name="Liu K."/>
            <person name="Wang C."/>
            <person name="Yao L."/>
        </authorList>
    </citation>
    <scope>NUCLEOTIDE SEQUENCE [LARGE SCALE GENOMIC DNA]</scope>
    <source>
        <strain evidence="1 2">MDJK44</strain>
        <plasmid evidence="2">Plasmid pmdjk44.1</plasmid>
    </source>
</reference>
<gene>
    <name evidence="1" type="ORF">SMD44_p10034</name>
</gene>
<keyword evidence="1" id="KW-0614">Plasmid</keyword>
<name>A0A291W3R1_9ACTN</name>
<dbReference type="EMBL" id="CP023976">
    <property type="protein sequence ID" value="ATM24533.1"/>
    <property type="molecule type" value="Genomic_DNA"/>
</dbReference>
<dbReference type="OrthoDB" id="4202575at2"/>
<protein>
    <submittedName>
        <fullName evidence="1">Uncharacterized protein</fullName>
    </submittedName>
</protein>
<geneLocation type="plasmid" evidence="2">
    <name>pmdjk44.1</name>
</geneLocation>
<dbReference type="Proteomes" id="UP000195880">
    <property type="component" value="Plasmid pMDJK44.1"/>
</dbReference>
<dbReference type="RefSeq" id="WP_100112380.1">
    <property type="nucleotide sequence ID" value="NZ_CP023976.1"/>
</dbReference>
<evidence type="ECO:0000313" key="1">
    <source>
        <dbReference type="EMBL" id="ATM24533.1"/>
    </source>
</evidence>
<evidence type="ECO:0000313" key="2">
    <source>
        <dbReference type="Proteomes" id="UP000195880"/>
    </source>
</evidence>
<keyword evidence="2" id="KW-1185">Reference proteome</keyword>
<dbReference type="KEGG" id="salf:SMD44_p10034"/>
<accession>A0A291W3R1</accession>
<dbReference type="AlphaFoldDB" id="A0A291W3R1"/>
<proteinExistence type="predicted"/>